<dbReference type="AlphaFoldDB" id="A0A1F4TSG2"/>
<evidence type="ECO:0000313" key="2">
    <source>
        <dbReference type="Proteomes" id="UP000178951"/>
    </source>
</evidence>
<comment type="caution">
    <text evidence="1">The sequence shown here is derived from an EMBL/GenBank/DDBJ whole genome shotgun (WGS) entry which is preliminary data.</text>
</comment>
<evidence type="ECO:0000313" key="1">
    <source>
        <dbReference type="EMBL" id="OGC35586.1"/>
    </source>
</evidence>
<proteinExistence type="predicted"/>
<organism evidence="1 2">
    <name type="scientific">candidate division WOR-1 bacterium RIFOXYB2_FULL_48_7</name>
    <dbReference type="NCBI Taxonomy" id="1802583"/>
    <lineage>
        <taxon>Bacteria</taxon>
        <taxon>Bacillati</taxon>
        <taxon>Saganbacteria</taxon>
    </lineage>
</organism>
<sequence length="770" mass="86577">MVCTPVPSAAAPRLDRLGLMRQHGLDKFLARGCWVNSYRTRTPAAFAAWLTSTTASIALVRPALQSLGIISAERQDDIITQLIKSNLMCGAFVANFRVVTGLAVHLGGGAVDFVREATTTGSERENRQLMIRMLSQYPNQRGLRSFAQQLHQLKRDGLRLFDGAVTKTADLLLVPDDTFVERYQRFSRLVVVVEGKAVRPTRTREGAIMAAAQISETTAREKAVEIVRLGGTQQLFDYNPGLLLLPKAQLFGMNRLGIAMFRQAVSLAAEEKFPLAFDHLGRAEQLLSGTRHGAYNERATDKARNIIAALAKAVELLAQDNPPLDEIIASLSKAYLEGVNFNAVGYVHSEHEMVLSLLVQIKQLLGGLIIARYYQIAGDNERFQKSYIALSRVGEPGTLSRLSRAKRVHEALLALVEIRQAQMLTGVYERLEKYFSGQERLLNLLVAASFDPAVTIYQSQADLSIMNEIGERVLRELNEREGLVVQRYDDLRNNYRPIVLALVALVFSVAQRPAPNEAYFVNPLTVAEEIAKQELMERRGEAIIDQIAFLRDLNSGGLLPVARNCAYTRVVKPYNEALSTFQAVEAVLLERLAYHSRTCVGYDWTDPAGLAIRCLKTRETGKKYEEQLQIISNRKVKACIKNLGQAISAMENKKYKQAMDFYLKSRPDEKVLTELGWERAYELRHLRYLFGNLLAGSILLKLKPQDEAERLSRQEKARRHFYSAWQVAVMPAANREIVRKHLTELDVKRPANSELRWQWIEQSLTLAIIG</sequence>
<protein>
    <submittedName>
        <fullName evidence="1">Uncharacterized protein</fullName>
    </submittedName>
</protein>
<reference evidence="1 2" key="1">
    <citation type="journal article" date="2016" name="Nat. Commun.">
        <title>Thousands of microbial genomes shed light on interconnected biogeochemical processes in an aquifer system.</title>
        <authorList>
            <person name="Anantharaman K."/>
            <person name="Brown C.T."/>
            <person name="Hug L.A."/>
            <person name="Sharon I."/>
            <person name="Castelle C.J."/>
            <person name="Probst A.J."/>
            <person name="Thomas B.C."/>
            <person name="Singh A."/>
            <person name="Wilkins M.J."/>
            <person name="Karaoz U."/>
            <person name="Brodie E.L."/>
            <person name="Williams K.H."/>
            <person name="Hubbard S.S."/>
            <person name="Banfield J.F."/>
        </authorList>
    </citation>
    <scope>NUCLEOTIDE SEQUENCE [LARGE SCALE GENOMIC DNA]</scope>
</reference>
<dbReference type="EMBL" id="MEUF01000024">
    <property type="protein sequence ID" value="OGC35586.1"/>
    <property type="molecule type" value="Genomic_DNA"/>
</dbReference>
<accession>A0A1F4TSG2</accession>
<dbReference type="STRING" id="1802583.A2311_05335"/>
<dbReference type="Proteomes" id="UP000178951">
    <property type="component" value="Unassembled WGS sequence"/>
</dbReference>
<name>A0A1F4TSG2_UNCSA</name>
<gene>
    <name evidence="1" type="ORF">A2311_05335</name>
</gene>